<dbReference type="InterPro" id="IPR050163">
    <property type="entry name" value="Apolipoprotein_A1/A4/E"/>
</dbReference>
<dbReference type="VEuPathDB" id="PiroplasmaDB:BBBOND_0300030"/>
<feature type="coiled-coil region" evidence="1">
    <location>
        <begin position="147"/>
        <end position="181"/>
    </location>
</feature>
<evidence type="ECO:0000256" key="1">
    <source>
        <dbReference type="SAM" id="Coils"/>
    </source>
</evidence>
<dbReference type="EMBL" id="LK391709">
    <property type="protein sequence ID" value="CDR96098.1"/>
    <property type="molecule type" value="Genomic_DNA"/>
</dbReference>
<dbReference type="PANTHER" id="PTHR18976">
    <property type="entry name" value="APOLIPOPROTEIN"/>
    <property type="match status" value="1"/>
</dbReference>
<dbReference type="GeneID" id="24564639"/>
<evidence type="ECO:0008006" key="5">
    <source>
        <dbReference type="Google" id="ProtNLM"/>
    </source>
</evidence>
<dbReference type="PANTHER" id="PTHR18976:SF34">
    <property type="entry name" value="LIPID-BINDING PROTEIN"/>
    <property type="match status" value="1"/>
</dbReference>
<evidence type="ECO:0000313" key="3">
    <source>
        <dbReference type="EMBL" id="CDR96098.1"/>
    </source>
</evidence>
<keyword evidence="1" id="KW-0175">Coiled coil</keyword>
<proteinExistence type="predicted"/>
<dbReference type="KEGG" id="bbig:BBBOND_0300030"/>
<keyword evidence="2" id="KW-0472">Membrane</keyword>
<evidence type="ECO:0000256" key="2">
    <source>
        <dbReference type="SAM" id="Phobius"/>
    </source>
</evidence>
<dbReference type="RefSeq" id="XP_012768284.1">
    <property type="nucleotide sequence ID" value="XM_012912830.1"/>
</dbReference>
<protein>
    <recommendedName>
        <fullName evidence="5">C3H1-type domain-containing protein</fullName>
    </recommendedName>
</protein>
<name>A0A061D6B6_BABBI</name>
<dbReference type="Proteomes" id="UP000033188">
    <property type="component" value="Chromosome 3"/>
</dbReference>
<feature type="transmembrane region" description="Helical" evidence="2">
    <location>
        <begin position="1796"/>
        <end position="1819"/>
    </location>
</feature>
<keyword evidence="2" id="KW-0812">Transmembrane</keyword>
<sequence length="1858" mass="207553">MGFLSGVLSNIKGHLGQHKGTLNDAIYTLNTNKHAGKKGFNAAIESVVAGVRGYNGNVKTSNDLVKTAIKKLQRDMKNYKKEELQTKLPNNINPKRPTASTQESVEKAMSLVEDCRKFAKDFITAVDIKTNKSETINAIKDLNPKLRDTIENVRKNLQHESKRLKELSSKESEKLKATEEKIKKALGDLKCNVNNRIDVQVNELVNHLRKLVKENILPKLQEVDTNLFKYVETLQEWITEADGILKIALEKVKKILQEVNWDDQTKFPRQIVQASDLMNILLQGNAEELQKWRDAAGSVVSAAKEKCKTIGGMVETGTAGSDKIHGLAKDMHDKAEKLRKAAQHIKDNIGTWVRTALTQVKDMDEALKGDLYKVKEAVDGQVTEIKTAIGKLYDKFDAYGRGLQNKEEDKKKVEEVIKHFKIQVAGIRGNAKGFRGSADGLAAIRKYVWEKYAEKFAGSKFEDEIVKGWIADIWDNNGMVKKWIKGYVEGNKHRRITGSVTYFKAEHIDNQNNIIQKNHTQKIAGIIMANLKDRISQATSNITAGEEQTSKMNLEYVRDMCTSFAQRIGEKIMESKFGSFASTIATEVDTTVRNEEVTSNDVDRVCLTNAVHAILAALYAKAKQAGDQLHKLLAECNLGYIDSAYNKATDFVEKLDKALNDTDGTNHAAAVDTAIDGVTSKLEEQLLKDAEKLASHVKLPTDDPKFQGYRGFVAQTEEALQSLKNGLKGTRDEGHLPAAIGEIKTNVTSKLTEKGLEAEINDRNTFTTPFDQITTKLKTIAGLVEKGKGTEATVPVGDADGIKNKLDALTTGLANGPLSTANGLQQIQESLKDLLTHTVPLVTLNLNELCNAVIDAAGHGRYQDGLNTKLSELKEMYFKQYKDGVTNAEKSINKIKDNLNKLRGPVTDALVAAKNFVEQDAADAEEHYTKELKKFINQDVEDAISSLTSHARQQYVDSIKLLLQAFAEKAQEELSPLPKLIDTDLTIGFKGFMKAVEGEVTEGETTGANIKKLSSLATDPVDSADKKTAFQNLSKNFKEFYINVHLYVKKEAVRLNEEENDKKHPAVKDVYDYHGQLIAIYDAFNELMAHIHRTHRYDHILPGMLDKVDAALSSLKPDGFAKPSSPVIDGLIAGLTHFIGEMRRVYISAYDSVTFGGELVRNLQSEKSELTKEGRNVAKAFLTLLATLFHDLDRLRGECRSLSKQKINQSTDLGRTMRGLGYSVSVDKQDGELQNKETVLGENVYKRILWPIKEADENEHLERCESRDHDRNDKFHLLDVLNCICSHVEEYNQVSHCATFAAKRQPCSVFEMLIWFAGLPYNNAYAELKSDGFTDLLDNPAKPLTDDDDIIVYDMDSFYIDACPRKFTYRNIRTVLHHICTKSYDILCAIGGHGDAGTIYGIDFCNNSFSMKYPQSGADCLQMFLDVLRRILPPLRYLFKRCGVKADQFGWSDCLYGRDIATGKSQCTEHSSDEPKCQPTSPLMSYLNDCLPGHLPHQVSAIGCKAECKTCPTSKPGMPCLTPLGFRGFSGSTRKGWDLYETLSYFFGTNLISSLLCVVTKPPSTLPEHFGFALSLVNKWHESGTHLIKDAFHSSTLSRSIGLYDQTATLTDALRNAYGSTQNGHPNREVKRADLSSLSTSTASAEQTAYTAPYLHSLCHDAYYYVAKKHVNAYLSWALYLPWDLHKYLENLHDALKNIFCRDWGCSTCLRADKCKRGEHGIIEGACKCSSVVSCKGILPTLYKYGFVFEDAKSLTASEKTCFAFIQQVQNVIRSAYFTELFDRCDEFIFTIRAPFLWMTVALWSLSLFYLLCVMVGRLDVLHIRSHLRIPSSHKITAQSLLAAAQVGRLAKISYLQP</sequence>
<accession>A0A061D6B6</accession>
<keyword evidence="2" id="KW-1133">Transmembrane helix</keyword>
<gene>
    <name evidence="3" type="ORF">BBBOND_0300030</name>
</gene>
<organism evidence="3 4">
    <name type="scientific">Babesia bigemina</name>
    <dbReference type="NCBI Taxonomy" id="5866"/>
    <lineage>
        <taxon>Eukaryota</taxon>
        <taxon>Sar</taxon>
        <taxon>Alveolata</taxon>
        <taxon>Apicomplexa</taxon>
        <taxon>Aconoidasida</taxon>
        <taxon>Piroplasmida</taxon>
        <taxon>Babesiidae</taxon>
        <taxon>Babesia</taxon>
    </lineage>
</organism>
<evidence type="ECO:0000313" key="4">
    <source>
        <dbReference type="Proteomes" id="UP000033188"/>
    </source>
</evidence>
<reference evidence="4" key="1">
    <citation type="journal article" date="2014" name="Nucleic Acids Res.">
        <title>The evolutionary dynamics of variant antigen genes in Babesia reveal a history of genomic innovation underlying host-parasite interaction.</title>
        <authorList>
            <person name="Jackson A.P."/>
            <person name="Otto T.D."/>
            <person name="Darby A."/>
            <person name="Ramaprasad A."/>
            <person name="Xia D."/>
            <person name="Echaide I.E."/>
            <person name="Farber M."/>
            <person name="Gahlot S."/>
            <person name="Gamble J."/>
            <person name="Gupta D."/>
            <person name="Gupta Y."/>
            <person name="Jackson L."/>
            <person name="Malandrin L."/>
            <person name="Malas T.B."/>
            <person name="Moussa E."/>
            <person name="Nair M."/>
            <person name="Reid A.J."/>
            <person name="Sanders M."/>
            <person name="Sharma J."/>
            <person name="Tracey A."/>
            <person name="Quail M.A."/>
            <person name="Weir W."/>
            <person name="Wastling J.M."/>
            <person name="Hall N."/>
            <person name="Willadsen P."/>
            <person name="Lingelbach K."/>
            <person name="Shiels B."/>
            <person name="Tait A."/>
            <person name="Berriman M."/>
            <person name="Allred D.R."/>
            <person name="Pain A."/>
        </authorList>
    </citation>
    <scope>NUCLEOTIDE SEQUENCE [LARGE SCALE GENOMIC DNA]</scope>
    <source>
        <strain evidence="4">Bond</strain>
    </source>
</reference>
<keyword evidence="4" id="KW-1185">Reference proteome</keyword>